<keyword evidence="1" id="KW-1133">Transmembrane helix</keyword>
<sequence>MNGGSLRHLAQEARRVIDKCSVQNHPLLFQHGMLVAVVCFTALVTNGEWLEQNDMYCLRRIDLEELSQDHQDWGRCERNFYSTAFQNKSMPHLFHPWLYNKMRMSVHVYAAIGLLLMSQGVWLIFQNERAVKARRDFEGRVHRNDFATRWKKRQTMAEMLRHNGSLGLYAGNVALILFFLVLDTILLACVLLTYNPWIIKVHLGKRDILDPRDIAITSFPPLTWCDVSQETGRLEGTYSYNCEVAANNTYVLIAVFLATSLTSMLLKTVMAVLHCVLVINMPYWRRGALGIKMELPTDRTIDLYYLGHYTTLRGFRTAFRKEVRRRQDSTVMRHERLPAIYQ</sequence>
<gene>
    <name evidence="2" type="ORF">E2C01_005332</name>
</gene>
<name>A0A5B7CU60_PORTR</name>
<dbReference type="AlphaFoldDB" id="A0A5B7CU60"/>
<evidence type="ECO:0000313" key="2">
    <source>
        <dbReference type="EMBL" id="MPC12628.1"/>
    </source>
</evidence>
<feature type="transmembrane region" description="Helical" evidence="1">
    <location>
        <begin position="106"/>
        <end position="125"/>
    </location>
</feature>
<feature type="transmembrane region" description="Helical" evidence="1">
    <location>
        <begin position="250"/>
        <end position="279"/>
    </location>
</feature>
<evidence type="ECO:0000256" key="1">
    <source>
        <dbReference type="SAM" id="Phobius"/>
    </source>
</evidence>
<protein>
    <submittedName>
        <fullName evidence="2">Uncharacterized protein</fullName>
    </submittedName>
</protein>
<reference evidence="2 3" key="1">
    <citation type="submission" date="2019-05" db="EMBL/GenBank/DDBJ databases">
        <title>Another draft genome of Portunus trituberculatus and its Hox gene families provides insights of decapod evolution.</title>
        <authorList>
            <person name="Jeong J.-H."/>
            <person name="Song I."/>
            <person name="Kim S."/>
            <person name="Choi T."/>
            <person name="Kim D."/>
            <person name="Ryu S."/>
            <person name="Kim W."/>
        </authorList>
    </citation>
    <scope>NUCLEOTIDE SEQUENCE [LARGE SCALE GENOMIC DNA]</scope>
    <source>
        <tissue evidence="2">Muscle</tissue>
    </source>
</reference>
<organism evidence="2 3">
    <name type="scientific">Portunus trituberculatus</name>
    <name type="common">Swimming crab</name>
    <name type="synonym">Neptunus trituberculatus</name>
    <dbReference type="NCBI Taxonomy" id="210409"/>
    <lineage>
        <taxon>Eukaryota</taxon>
        <taxon>Metazoa</taxon>
        <taxon>Ecdysozoa</taxon>
        <taxon>Arthropoda</taxon>
        <taxon>Crustacea</taxon>
        <taxon>Multicrustacea</taxon>
        <taxon>Malacostraca</taxon>
        <taxon>Eumalacostraca</taxon>
        <taxon>Eucarida</taxon>
        <taxon>Decapoda</taxon>
        <taxon>Pleocyemata</taxon>
        <taxon>Brachyura</taxon>
        <taxon>Eubrachyura</taxon>
        <taxon>Portunoidea</taxon>
        <taxon>Portunidae</taxon>
        <taxon>Portuninae</taxon>
        <taxon>Portunus</taxon>
    </lineage>
</organism>
<dbReference type="Proteomes" id="UP000324222">
    <property type="component" value="Unassembled WGS sequence"/>
</dbReference>
<feature type="transmembrane region" description="Helical" evidence="1">
    <location>
        <begin position="27"/>
        <end position="45"/>
    </location>
</feature>
<keyword evidence="1" id="KW-0812">Transmembrane</keyword>
<keyword evidence="3" id="KW-1185">Reference proteome</keyword>
<proteinExistence type="predicted"/>
<accession>A0A5B7CU60</accession>
<dbReference type="OrthoDB" id="10369223at2759"/>
<dbReference type="EMBL" id="VSRR010000226">
    <property type="protein sequence ID" value="MPC12628.1"/>
    <property type="molecule type" value="Genomic_DNA"/>
</dbReference>
<feature type="transmembrane region" description="Helical" evidence="1">
    <location>
        <begin position="166"/>
        <end position="194"/>
    </location>
</feature>
<comment type="caution">
    <text evidence="2">The sequence shown here is derived from an EMBL/GenBank/DDBJ whole genome shotgun (WGS) entry which is preliminary data.</text>
</comment>
<keyword evidence="1" id="KW-0472">Membrane</keyword>
<evidence type="ECO:0000313" key="3">
    <source>
        <dbReference type="Proteomes" id="UP000324222"/>
    </source>
</evidence>